<dbReference type="OrthoDB" id="10682436at2759"/>
<evidence type="ECO:0000313" key="2">
    <source>
        <dbReference type="EMBL" id="ETO07837.1"/>
    </source>
</evidence>
<keyword evidence="2" id="KW-0808">Transferase</keyword>
<sequence>MCDILNKRRICIDACRYASQKNGVSFMKILQKKYKRIKWDEPFEFKTYNIYMYLCVKCKKDTLLAHLVCPLTGNNVKCAKYLLEAGFMDLKKYQEVFDGALQTAISFQNTPGIKILLAEKFSSKEKKVMRDYAMKQMVEKSKCKQLYTELKRQAKLIEKTKSDQTKPGQTVLSLIMEVLTKTMIAMINKGKILSNDVFNLCWLHNKNKMEDAMLQKCEELLNVEKLYNNINDQKWLEECVMDNRNLLLWMNEVKGSEHENKEENIITNNKDQNETFEKRLKWHDLQTKCIKEIEKAEKKLKKALEKEITSSKESLDNYEKLTQFNIRSCVQSLDNSKEPIQFESLTKECRQDNDLDGVKSIFNEQELLKMQINSVDMAFNFKYIYDFEVYLNDLLARAHIMNDHFQTEMENIFRSCEGCKFKPGPIKTHNQCKLKAQIEYKDKNFPKSAHIIDVLRCQATFPNIERLVQGLENFTSLIRSPQYRKKFKVVRVTNGFEDAQQGKSDNDNDKNKENKMTSLNIPQKYKDVTINLLFKKDEKSIVGEVQFLLKNMSDMKHKLHPFYKISRQESFLQDSFKIMNKLSFDKQLQIASFNRRDMANLMFYFPNEFRRASLIQLTGPNGENFISQMANNSNVTYDYANVLLRSGDFFSGEFVQSQLITADAKGTYALMHALSKQRSIECIKLFIPSPSNETDKFVWNTLNNEGYSCISFAVRNTNVNVLELLNWMKEEISKGNWQKFIETRDTNQGLTPLMNALIYQSELNDDIIKALIPKNYEQNHEFWEHNCNEYGVNTFFEDFIGKNILHLMFEKTLPNIEERLKLMKKYVPDESWENLVVTPDEVELKKRNKA</sequence>
<dbReference type="EMBL" id="ASPP01025666">
    <property type="protein sequence ID" value="ETO07837.1"/>
    <property type="molecule type" value="Genomic_DNA"/>
</dbReference>
<comment type="caution">
    <text evidence="2">The sequence shown here is derived from an EMBL/GenBank/DDBJ whole genome shotgun (WGS) entry which is preliminary data.</text>
</comment>
<dbReference type="Gene3D" id="1.25.40.20">
    <property type="entry name" value="Ankyrin repeat-containing domain"/>
    <property type="match status" value="1"/>
</dbReference>
<evidence type="ECO:0000256" key="1">
    <source>
        <dbReference type="SAM" id="Coils"/>
    </source>
</evidence>
<protein>
    <submittedName>
        <fullName evidence="2">Methyltransferase</fullName>
    </submittedName>
</protein>
<keyword evidence="1" id="KW-0175">Coiled coil</keyword>
<gene>
    <name evidence="2" type="ORF">RFI_29555</name>
</gene>
<dbReference type="GO" id="GO:0032259">
    <property type="term" value="P:methylation"/>
    <property type="evidence" value="ECO:0007669"/>
    <property type="project" value="UniProtKB-KW"/>
</dbReference>
<keyword evidence="3" id="KW-1185">Reference proteome</keyword>
<dbReference type="AlphaFoldDB" id="X6M2Z5"/>
<evidence type="ECO:0000313" key="3">
    <source>
        <dbReference type="Proteomes" id="UP000023152"/>
    </source>
</evidence>
<keyword evidence="2" id="KW-0489">Methyltransferase</keyword>
<accession>X6M2Z5</accession>
<name>X6M2Z5_RETFI</name>
<feature type="coiled-coil region" evidence="1">
    <location>
        <begin position="286"/>
        <end position="321"/>
    </location>
</feature>
<reference evidence="2 3" key="1">
    <citation type="journal article" date="2013" name="Curr. Biol.">
        <title>The Genome of the Foraminiferan Reticulomyxa filosa.</title>
        <authorList>
            <person name="Glockner G."/>
            <person name="Hulsmann N."/>
            <person name="Schleicher M."/>
            <person name="Noegel A.A."/>
            <person name="Eichinger L."/>
            <person name="Gallinger C."/>
            <person name="Pawlowski J."/>
            <person name="Sierra R."/>
            <person name="Euteneuer U."/>
            <person name="Pillet L."/>
            <person name="Moustafa A."/>
            <person name="Platzer M."/>
            <person name="Groth M."/>
            <person name="Szafranski K."/>
            <person name="Schliwa M."/>
        </authorList>
    </citation>
    <scope>NUCLEOTIDE SEQUENCE [LARGE SCALE GENOMIC DNA]</scope>
</reference>
<dbReference type="InterPro" id="IPR036770">
    <property type="entry name" value="Ankyrin_rpt-contain_sf"/>
</dbReference>
<proteinExistence type="predicted"/>
<dbReference type="SUPFAM" id="SSF48403">
    <property type="entry name" value="Ankyrin repeat"/>
    <property type="match status" value="1"/>
</dbReference>
<dbReference type="Proteomes" id="UP000023152">
    <property type="component" value="Unassembled WGS sequence"/>
</dbReference>
<dbReference type="GO" id="GO:0008168">
    <property type="term" value="F:methyltransferase activity"/>
    <property type="evidence" value="ECO:0007669"/>
    <property type="project" value="UniProtKB-KW"/>
</dbReference>
<organism evidence="2 3">
    <name type="scientific">Reticulomyxa filosa</name>
    <dbReference type="NCBI Taxonomy" id="46433"/>
    <lineage>
        <taxon>Eukaryota</taxon>
        <taxon>Sar</taxon>
        <taxon>Rhizaria</taxon>
        <taxon>Retaria</taxon>
        <taxon>Foraminifera</taxon>
        <taxon>Monothalamids</taxon>
        <taxon>Reticulomyxidae</taxon>
        <taxon>Reticulomyxa</taxon>
    </lineage>
</organism>